<reference evidence="2" key="1">
    <citation type="journal article" date="2019" name="Int. J. Syst. Evol. Microbiol.">
        <title>The Global Catalogue of Microorganisms (GCM) 10K type strain sequencing project: providing services to taxonomists for standard genome sequencing and annotation.</title>
        <authorList>
            <consortium name="The Broad Institute Genomics Platform"/>
            <consortium name="The Broad Institute Genome Sequencing Center for Infectious Disease"/>
            <person name="Wu L."/>
            <person name="Ma J."/>
        </authorList>
    </citation>
    <scope>NUCLEOTIDE SEQUENCE [LARGE SCALE GENOMIC DNA]</scope>
    <source>
        <strain evidence="2">NBRC 103632</strain>
    </source>
</reference>
<gene>
    <name evidence="1" type="ORF">GCM10007890_23990</name>
</gene>
<proteinExistence type="predicted"/>
<keyword evidence="2" id="KW-1185">Reference proteome</keyword>
<dbReference type="RefSeq" id="WP_238200198.1">
    <property type="nucleotide sequence ID" value="NZ_BPQZ01000068.1"/>
</dbReference>
<dbReference type="Proteomes" id="UP001157440">
    <property type="component" value="Unassembled WGS sequence"/>
</dbReference>
<name>A0AA37TBF2_9HYPH</name>
<evidence type="ECO:0000313" key="2">
    <source>
        <dbReference type="Proteomes" id="UP001157440"/>
    </source>
</evidence>
<comment type="caution">
    <text evidence="1">The sequence shown here is derived from an EMBL/GenBank/DDBJ whole genome shotgun (WGS) entry which is preliminary data.</text>
</comment>
<dbReference type="EMBL" id="BSPL01000015">
    <property type="protein sequence ID" value="GLS70386.1"/>
    <property type="molecule type" value="Genomic_DNA"/>
</dbReference>
<sequence>MSDPEPDSVFRKRLLRVLTEADRQVAMVVSGDQLDDLGRKYDRFRTGVPLKGLEEGSRATSGLPKGWWRKR</sequence>
<dbReference type="AlphaFoldDB" id="A0AA37TBF2"/>
<evidence type="ECO:0000313" key="1">
    <source>
        <dbReference type="EMBL" id="GLS70386.1"/>
    </source>
</evidence>
<accession>A0AA37TBF2</accession>
<protein>
    <submittedName>
        <fullName evidence="1">Uncharacterized protein</fullName>
    </submittedName>
</protein>
<organism evidence="1 2">
    <name type="scientific">Methylobacterium tardum</name>
    <dbReference type="NCBI Taxonomy" id="374432"/>
    <lineage>
        <taxon>Bacteria</taxon>
        <taxon>Pseudomonadati</taxon>
        <taxon>Pseudomonadota</taxon>
        <taxon>Alphaproteobacteria</taxon>
        <taxon>Hyphomicrobiales</taxon>
        <taxon>Methylobacteriaceae</taxon>
        <taxon>Methylobacterium</taxon>
    </lineage>
</organism>